<dbReference type="HOGENOM" id="CLU_041527_3_0_0"/>
<feature type="domain" description="DUF4143" evidence="2">
    <location>
        <begin position="195"/>
        <end position="353"/>
    </location>
</feature>
<dbReference type="SUPFAM" id="SSF52540">
    <property type="entry name" value="P-loop containing nucleoside triphosphate hydrolases"/>
    <property type="match status" value="1"/>
</dbReference>
<reference key="1">
    <citation type="submission" date="2010-11" db="EMBL/GenBank/DDBJ databases">
        <title>The complete genome of chromosome of Calditerrivibrio nitroreducens DSM 19672.</title>
        <authorList>
            <consortium name="US DOE Joint Genome Institute (JGI-PGF)"/>
            <person name="Lucas S."/>
            <person name="Copeland A."/>
            <person name="Lapidus A."/>
            <person name="Bruce D."/>
            <person name="Goodwin L."/>
            <person name="Pitluck S."/>
            <person name="Kyrpides N."/>
            <person name="Mavromatis K."/>
            <person name="Ivanova N."/>
            <person name="Mikhailova N."/>
            <person name="Zeytun A."/>
            <person name="Brettin T."/>
            <person name="Detter J.C."/>
            <person name="Tapia R."/>
            <person name="Han C."/>
            <person name="Land M."/>
            <person name="Hauser L."/>
            <person name="Markowitz V."/>
            <person name="Cheng J.-F."/>
            <person name="Hugenholtz P."/>
            <person name="Woyke T."/>
            <person name="Wu D."/>
            <person name="Spring S."/>
            <person name="Schroeder M."/>
            <person name="Brambilla E."/>
            <person name="Klenk H.-P."/>
            <person name="Eisen J.A."/>
        </authorList>
    </citation>
    <scope>NUCLEOTIDE SEQUENCE [LARGE SCALE GENOMIC DNA]</scope>
    <source>
        <strain>DSM 19672</strain>
    </source>
</reference>
<dbReference type="RefSeq" id="WP_013451521.1">
    <property type="nucleotide sequence ID" value="NC_014758.1"/>
</dbReference>
<dbReference type="OrthoDB" id="9801684at2"/>
<dbReference type="PANTHER" id="PTHR43566:SF2">
    <property type="entry name" value="DUF4143 DOMAIN-CONTAINING PROTEIN"/>
    <property type="match status" value="1"/>
</dbReference>
<protein>
    <submittedName>
        <fullName evidence="3">ATPase</fullName>
    </submittedName>
</protein>
<feature type="domain" description="AAA" evidence="1">
    <location>
        <begin position="19"/>
        <end position="132"/>
    </location>
</feature>
<dbReference type="Proteomes" id="UP000007039">
    <property type="component" value="Chromosome"/>
</dbReference>
<dbReference type="Pfam" id="PF13173">
    <property type="entry name" value="AAA_14"/>
    <property type="match status" value="1"/>
</dbReference>
<gene>
    <name evidence="3" type="ordered locus">Calni_1401</name>
</gene>
<proteinExistence type="predicted"/>
<evidence type="ECO:0000259" key="2">
    <source>
        <dbReference type="Pfam" id="PF13635"/>
    </source>
</evidence>
<evidence type="ECO:0000259" key="1">
    <source>
        <dbReference type="Pfam" id="PF13173"/>
    </source>
</evidence>
<keyword evidence="4" id="KW-1185">Reference proteome</keyword>
<evidence type="ECO:0000313" key="4">
    <source>
        <dbReference type="Proteomes" id="UP000007039"/>
    </source>
</evidence>
<dbReference type="InterPro" id="IPR027417">
    <property type="entry name" value="P-loop_NTPase"/>
</dbReference>
<dbReference type="InterPro" id="IPR025420">
    <property type="entry name" value="DUF4143"/>
</dbReference>
<dbReference type="AlphaFoldDB" id="E4TK33"/>
<evidence type="ECO:0000313" key="3">
    <source>
        <dbReference type="EMBL" id="ADR19309.1"/>
    </source>
</evidence>
<dbReference type="STRING" id="768670.Calni_1401"/>
<accession>E4TK33</accession>
<dbReference type="KEGG" id="cni:Calni_1401"/>
<name>E4TK33_CALNY</name>
<dbReference type="eggNOG" id="COG1373">
    <property type="taxonomic scope" value="Bacteria"/>
</dbReference>
<dbReference type="PANTHER" id="PTHR43566">
    <property type="entry name" value="CONSERVED PROTEIN"/>
    <property type="match status" value="1"/>
</dbReference>
<reference evidence="3 4" key="2">
    <citation type="journal article" date="2011" name="Stand. Genomic Sci.">
        <title>Complete genome sequence of Calditerrivibrio nitroreducens type strain (Yu37-1).</title>
        <authorList>
            <person name="Pitluck S."/>
            <person name="Sikorski J."/>
            <person name="Zeytun A."/>
            <person name="Lapidus A."/>
            <person name="Nolan M."/>
            <person name="Lucas S."/>
            <person name="Hammon N."/>
            <person name="Deshpande S."/>
            <person name="Cheng J.F."/>
            <person name="Tapia R."/>
            <person name="Han C."/>
            <person name="Goodwin L."/>
            <person name="Liolios K."/>
            <person name="Pagani I."/>
            <person name="Ivanova N."/>
            <person name="Mavromatis K."/>
            <person name="Pati A."/>
            <person name="Chen A."/>
            <person name="Palaniappan K."/>
            <person name="Hauser L."/>
            <person name="Chang Y.J."/>
            <person name="Jeffries C.D."/>
            <person name="Detter J.C."/>
            <person name="Brambilla E."/>
            <person name="Djao O.D."/>
            <person name="Rohde M."/>
            <person name="Spring S."/>
            <person name="Goker M."/>
            <person name="Woyke T."/>
            <person name="Bristow J."/>
            <person name="Eisen J.A."/>
            <person name="Markowitz V."/>
            <person name="Hugenholtz P."/>
            <person name="Kyrpides N.C."/>
            <person name="Klenk H.P."/>
            <person name="Land M."/>
        </authorList>
    </citation>
    <scope>NUCLEOTIDE SEQUENCE [LARGE SCALE GENOMIC DNA]</scope>
    <source>
        <strain evidence="4">DSM 19672 / NBRC 101217 / Yu37-1</strain>
    </source>
</reference>
<organism evidence="3 4">
    <name type="scientific">Calditerrivibrio nitroreducens (strain DSM 19672 / NBRC 101217 / Yu37-1)</name>
    <dbReference type="NCBI Taxonomy" id="768670"/>
    <lineage>
        <taxon>Bacteria</taxon>
        <taxon>Pseudomonadati</taxon>
        <taxon>Deferribacterota</taxon>
        <taxon>Deferribacteres</taxon>
        <taxon>Deferribacterales</taxon>
        <taxon>Calditerrivibrionaceae</taxon>
    </lineage>
</organism>
<dbReference type="InterPro" id="IPR041682">
    <property type="entry name" value="AAA_14"/>
</dbReference>
<sequence length="403" mass="45878">MLYPRIILSQIQDALKYFPVVLITGARQVGKSTIALSLMDNYIILDDITAYSSAKADPQLFIENIKKTVVIDEIQKIPELLKAIKIDVDRNRINGNYLLTGSSNILAYKDVADTLAGRIAIFELMPLSCKEIFSKNEDVIEILFSGKLNELSPASISNEILLNQIIKGGYPEVQKIDTKKSRYIWFSSYIRTYIERDVRDIGELRNIDKFIRVYNILAPRSGNMINKSDISRDASVDMKTLDNYIELLKMVYQIFLLKPYSKNIGKRFSKTEKIFFTDSGILSHLLGISSVEDLMNSHYKGSIFETFVFVEILKAVKYSQKPLDLYFYRTSDGKEIDFIVESGSGIIAIEVKFSQTVTINDFKHIVYLKKSDPKFKAGYVLYMGTQILPFGENLFALPAGILF</sequence>
<dbReference type="EMBL" id="CP002347">
    <property type="protein sequence ID" value="ADR19309.1"/>
    <property type="molecule type" value="Genomic_DNA"/>
</dbReference>
<dbReference type="Pfam" id="PF13635">
    <property type="entry name" value="DUF4143"/>
    <property type="match status" value="1"/>
</dbReference>